<evidence type="ECO:0000256" key="2">
    <source>
        <dbReference type="ARBA" id="ARBA00004240"/>
    </source>
</evidence>
<dbReference type="EMBL" id="KZ772868">
    <property type="protein sequence ID" value="PTQ27398.1"/>
    <property type="molecule type" value="Genomic_DNA"/>
</dbReference>
<evidence type="ECO:0000313" key="8">
    <source>
        <dbReference type="Proteomes" id="UP000244005"/>
    </source>
</evidence>
<evidence type="ECO:0000256" key="4">
    <source>
        <dbReference type="ARBA" id="ARBA00022824"/>
    </source>
</evidence>
<dbReference type="PANTHER" id="PTHR48182">
    <property type="entry name" value="PROTEIN SERAC1"/>
    <property type="match status" value="1"/>
</dbReference>
<proteinExistence type="predicted"/>
<sequence length="527" mass="59581">MPRSERTRVSINEEMFSCLLQRSRIQLPSVHRAGSFRKSGWKQIDVVFFHGLRPGPSFEQQLSTWRSRSKTSEVWLKWLQEDNPTLRIIAVSYDASIKKDSRNGRMDLFQVSETLLQELIMAGVGTTGPVIFVGHDIGGIIAKEICRQAYKRQARGLGEDIRGVPHHGSIITDVIEESIIVKGELVDSIKVFSKELSRLNSVHDRLCKKYEWEIAGVGESLPTKLLGFHGVVVKEASARRGNFITLQEEHFSLCQPASRTNTSYQHLVNFIDKIQVRVKKTATDEQAQSEIQVGLQKSLEDEEIQQRLVKNSSLRCGGVAGIGETTFCKVVFNGPRNVVHYTLFDDLVCCGWKLIRVRVLGLAIFTRLGIAFEATKSQEEHFSLCQPASRTNTSYQHLVNFIDKIQVRVKKTATDEQAQSEIQVGLQKSLEDEEIQQRLVKKSSLRCWGVAGIGETTFCKVVFNGPRNVVHYTLFDDLVCCGWKLIRVRVLGLAIFTRLGIAFEATKSQVITFETKKRESDFDTGRF</sequence>
<dbReference type="Gene3D" id="3.40.50.1820">
    <property type="entry name" value="alpha/beta hydrolase"/>
    <property type="match status" value="1"/>
</dbReference>
<dbReference type="OrthoDB" id="5086500at2759"/>
<keyword evidence="4" id="KW-0256">Endoplasmic reticulum</keyword>
<evidence type="ECO:0000256" key="5">
    <source>
        <dbReference type="ARBA" id="ARBA00023128"/>
    </source>
</evidence>
<organism evidence="7 8">
    <name type="scientific">Marchantia polymorpha</name>
    <name type="common">Common liverwort</name>
    <name type="synonym">Marchantia aquatica</name>
    <dbReference type="NCBI Taxonomy" id="3197"/>
    <lineage>
        <taxon>Eukaryota</taxon>
        <taxon>Viridiplantae</taxon>
        <taxon>Streptophyta</taxon>
        <taxon>Embryophyta</taxon>
        <taxon>Marchantiophyta</taxon>
        <taxon>Marchantiopsida</taxon>
        <taxon>Marchantiidae</taxon>
        <taxon>Marchantiales</taxon>
        <taxon>Marchantiaceae</taxon>
        <taxon>Marchantia</taxon>
    </lineage>
</organism>
<gene>
    <name evidence="7" type="ORF">MARPO_0200s0001</name>
</gene>
<reference evidence="8" key="1">
    <citation type="journal article" date="2017" name="Cell">
        <title>Insights into land plant evolution garnered from the Marchantia polymorpha genome.</title>
        <authorList>
            <person name="Bowman J.L."/>
            <person name="Kohchi T."/>
            <person name="Yamato K.T."/>
            <person name="Jenkins J."/>
            <person name="Shu S."/>
            <person name="Ishizaki K."/>
            <person name="Yamaoka S."/>
            <person name="Nishihama R."/>
            <person name="Nakamura Y."/>
            <person name="Berger F."/>
            <person name="Adam C."/>
            <person name="Aki S.S."/>
            <person name="Althoff F."/>
            <person name="Araki T."/>
            <person name="Arteaga-Vazquez M.A."/>
            <person name="Balasubrmanian S."/>
            <person name="Barry K."/>
            <person name="Bauer D."/>
            <person name="Boehm C.R."/>
            <person name="Briginshaw L."/>
            <person name="Caballero-Perez J."/>
            <person name="Catarino B."/>
            <person name="Chen F."/>
            <person name="Chiyoda S."/>
            <person name="Chovatia M."/>
            <person name="Davies K.M."/>
            <person name="Delmans M."/>
            <person name="Demura T."/>
            <person name="Dierschke T."/>
            <person name="Dolan L."/>
            <person name="Dorantes-Acosta A.E."/>
            <person name="Eklund D.M."/>
            <person name="Florent S.N."/>
            <person name="Flores-Sandoval E."/>
            <person name="Fujiyama A."/>
            <person name="Fukuzawa H."/>
            <person name="Galik B."/>
            <person name="Grimanelli D."/>
            <person name="Grimwood J."/>
            <person name="Grossniklaus U."/>
            <person name="Hamada T."/>
            <person name="Haseloff J."/>
            <person name="Hetherington A.J."/>
            <person name="Higo A."/>
            <person name="Hirakawa Y."/>
            <person name="Hundley H.N."/>
            <person name="Ikeda Y."/>
            <person name="Inoue K."/>
            <person name="Inoue S.I."/>
            <person name="Ishida S."/>
            <person name="Jia Q."/>
            <person name="Kakita M."/>
            <person name="Kanazawa T."/>
            <person name="Kawai Y."/>
            <person name="Kawashima T."/>
            <person name="Kennedy M."/>
            <person name="Kinose K."/>
            <person name="Kinoshita T."/>
            <person name="Kohara Y."/>
            <person name="Koide E."/>
            <person name="Komatsu K."/>
            <person name="Kopischke S."/>
            <person name="Kubo M."/>
            <person name="Kyozuka J."/>
            <person name="Lagercrantz U."/>
            <person name="Lin S.S."/>
            <person name="Lindquist E."/>
            <person name="Lipzen A.M."/>
            <person name="Lu C.W."/>
            <person name="De Luna E."/>
            <person name="Martienssen R.A."/>
            <person name="Minamino N."/>
            <person name="Mizutani M."/>
            <person name="Mizutani M."/>
            <person name="Mochizuki N."/>
            <person name="Monte I."/>
            <person name="Mosher R."/>
            <person name="Nagasaki H."/>
            <person name="Nakagami H."/>
            <person name="Naramoto S."/>
            <person name="Nishitani K."/>
            <person name="Ohtani M."/>
            <person name="Okamoto T."/>
            <person name="Okumura M."/>
            <person name="Phillips J."/>
            <person name="Pollak B."/>
            <person name="Reinders A."/>
            <person name="Rovekamp M."/>
            <person name="Sano R."/>
            <person name="Sawa S."/>
            <person name="Schmid M.W."/>
            <person name="Shirakawa M."/>
            <person name="Solano R."/>
            <person name="Spunde A."/>
            <person name="Suetsugu N."/>
            <person name="Sugano S."/>
            <person name="Sugiyama A."/>
            <person name="Sun R."/>
            <person name="Suzuki Y."/>
            <person name="Takenaka M."/>
            <person name="Takezawa D."/>
            <person name="Tomogane H."/>
            <person name="Tsuzuki M."/>
            <person name="Ueda T."/>
            <person name="Umeda M."/>
            <person name="Ward J.M."/>
            <person name="Watanabe Y."/>
            <person name="Yazaki K."/>
            <person name="Yokoyama R."/>
            <person name="Yoshitake Y."/>
            <person name="Yotsui I."/>
            <person name="Zachgo S."/>
            <person name="Schmutz J."/>
        </authorList>
    </citation>
    <scope>NUCLEOTIDE SEQUENCE [LARGE SCALE GENOMIC DNA]</scope>
    <source>
        <strain evidence="8">Tak-1</strain>
    </source>
</reference>
<dbReference type="InterPro" id="IPR052374">
    <property type="entry name" value="SERAC1"/>
</dbReference>
<protein>
    <submittedName>
        <fullName evidence="7">Uncharacterized protein</fullName>
    </submittedName>
</protein>
<evidence type="ECO:0000256" key="3">
    <source>
        <dbReference type="ARBA" id="ARBA00004370"/>
    </source>
</evidence>
<dbReference type="AlphaFoldDB" id="A0A2R6W0L4"/>
<comment type="subcellular location">
    <subcellularLocation>
        <location evidence="2">Endoplasmic reticulum</location>
    </subcellularLocation>
    <subcellularLocation>
        <location evidence="3">Membrane</location>
    </subcellularLocation>
    <subcellularLocation>
        <location evidence="1">Mitochondrion</location>
    </subcellularLocation>
</comment>
<dbReference type="GO" id="GO:0005739">
    <property type="term" value="C:mitochondrion"/>
    <property type="evidence" value="ECO:0007669"/>
    <property type="project" value="UniProtKB-SubCell"/>
</dbReference>
<evidence type="ECO:0000313" key="7">
    <source>
        <dbReference type="EMBL" id="PTQ27398.1"/>
    </source>
</evidence>
<dbReference type="Proteomes" id="UP000244005">
    <property type="component" value="Unassembled WGS sequence"/>
</dbReference>
<dbReference type="InterPro" id="IPR029058">
    <property type="entry name" value="AB_hydrolase_fold"/>
</dbReference>
<keyword evidence="5" id="KW-0496">Mitochondrion</keyword>
<keyword evidence="8" id="KW-1185">Reference proteome</keyword>
<dbReference type="GO" id="GO:0005783">
    <property type="term" value="C:endoplasmic reticulum"/>
    <property type="evidence" value="ECO:0007669"/>
    <property type="project" value="UniProtKB-SubCell"/>
</dbReference>
<accession>A0A2R6W0L4</accession>
<dbReference type="GO" id="GO:0016020">
    <property type="term" value="C:membrane"/>
    <property type="evidence" value="ECO:0007669"/>
    <property type="project" value="UniProtKB-SubCell"/>
</dbReference>
<dbReference type="SUPFAM" id="SSF53474">
    <property type="entry name" value="alpha/beta-Hydrolases"/>
    <property type="match status" value="1"/>
</dbReference>
<evidence type="ECO:0000256" key="1">
    <source>
        <dbReference type="ARBA" id="ARBA00004173"/>
    </source>
</evidence>
<dbReference type="PANTHER" id="PTHR48182:SF2">
    <property type="entry name" value="PROTEIN SERAC1"/>
    <property type="match status" value="1"/>
</dbReference>
<keyword evidence="6" id="KW-0472">Membrane</keyword>
<name>A0A2R6W0L4_MARPO</name>
<evidence type="ECO:0000256" key="6">
    <source>
        <dbReference type="ARBA" id="ARBA00023136"/>
    </source>
</evidence>